<evidence type="ECO:0000256" key="1">
    <source>
        <dbReference type="ARBA" id="ARBA00022617"/>
    </source>
</evidence>
<dbReference type="Gene3D" id="1.10.760.10">
    <property type="entry name" value="Cytochrome c-like domain"/>
    <property type="match status" value="1"/>
</dbReference>
<evidence type="ECO:0000259" key="5">
    <source>
        <dbReference type="PROSITE" id="PS51007"/>
    </source>
</evidence>
<dbReference type="InterPro" id="IPR022655">
    <property type="entry name" value="DUF1553"/>
</dbReference>
<reference evidence="6 7" key="1">
    <citation type="submission" date="2019-02" db="EMBL/GenBank/DDBJ databases">
        <title>Deep-cultivation of Planctomycetes and their phenomic and genomic characterization uncovers novel biology.</title>
        <authorList>
            <person name="Wiegand S."/>
            <person name="Jogler M."/>
            <person name="Boedeker C."/>
            <person name="Pinto D."/>
            <person name="Vollmers J."/>
            <person name="Rivas-Marin E."/>
            <person name="Kohn T."/>
            <person name="Peeters S.H."/>
            <person name="Heuer A."/>
            <person name="Rast P."/>
            <person name="Oberbeckmann S."/>
            <person name="Bunk B."/>
            <person name="Jeske O."/>
            <person name="Meyerdierks A."/>
            <person name="Storesund J.E."/>
            <person name="Kallscheuer N."/>
            <person name="Luecker S."/>
            <person name="Lage O.M."/>
            <person name="Pohl T."/>
            <person name="Merkel B.J."/>
            <person name="Hornburger P."/>
            <person name="Mueller R.-W."/>
            <person name="Bruemmer F."/>
            <person name="Labrenz M."/>
            <person name="Spormann A.M."/>
            <person name="Op den Camp H."/>
            <person name="Overmann J."/>
            <person name="Amann R."/>
            <person name="Jetten M.S.M."/>
            <person name="Mascher T."/>
            <person name="Medema M.H."/>
            <person name="Devos D.P."/>
            <person name="Kaster A.-K."/>
            <person name="Ovreas L."/>
            <person name="Rohde M."/>
            <person name="Galperin M.Y."/>
            <person name="Jogler C."/>
        </authorList>
    </citation>
    <scope>NUCLEOTIDE SEQUENCE [LARGE SCALE GENOMIC DNA]</scope>
    <source>
        <strain evidence="6 7">SV_7m_r</strain>
    </source>
</reference>
<dbReference type="InterPro" id="IPR036909">
    <property type="entry name" value="Cyt_c-like_dom_sf"/>
</dbReference>
<dbReference type="AlphaFoldDB" id="A0A517ST02"/>
<gene>
    <name evidence="6" type="ORF">SV7mr_17620</name>
</gene>
<dbReference type="GO" id="GO:0046872">
    <property type="term" value="F:metal ion binding"/>
    <property type="evidence" value="ECO:0007669"/>
    <property type="project" value="UniProtKB-KW"/>
</dbReference>
<keyword evidence="2 4" id="KW-0479">Metal-binding</keyword>
<dbReference type="InterPro" id="IPR038637">
    <property type="entry name" value="NPCBM_sf"/>
</dbReference>
<dbReference type="InterPro" id="IPR008979">
    <property type="entry name" value="Galactose-bd-like_sf"/>
</dbReference>
<keyword evidence="3 4" id="KW-0408">Iron</keyword>
<dbReference type="InterPro" id="IPR009056">
    <property type="entry name" value="Cyt_c-like_dom"/>
</dbReference>
<evidence type="ECO:0000256" key="3">
    <source>
        <dbReference type="ARBA" id="ARBA00023004"/>
    </source>
</evidence>
<dbReference type="PANTHER" id="PTHR35889:SF3">
    <property type="entry name" value="F-BOX DOMAIN-CONTAINING PROTEIN"/>
    <property type="match status" value="1"/>
</dbReference>
<protein>
    <submittedName>
        <fullName evidence="6">Planctomycete cytochrome C</fullName>
    </submittedName>
</protein>
<sequence length="1032" mass="115728">MDVNATSRLCRSTFRVDRITCCALFCLVFVGASWVSAEQKVDFAKQVAPIFQQHCIRCHSDDDRQGELSLASVDDLNENEFVIPGQPDASYLLEVIMAQEGEPPAMPQEAERLKDAEVQTIRRWIQQGAAWPAEVRIKQASKADASWWAYQPLQVFPKPHSIDEFISAKHQKHDLRFAQRADRRTLIRRLSFDLHGLPPTPEQIKRFVSDPDPNAYQKLVDRMLDSPRYGERFAQHWLDLAHYGDTHGFERDKRRDNAWRYRDYVIQAFNDDKPYSRFLQEQIAGDVLWPNDPQAVIATGFLAAGPWDFVGQVETKSPALRRAARSLDLDDMATQVMTASMAMTVNCARCHDHKLDPITQREYYQLRAVFAGIKRTDRVVSEQALQDYQDQKETLRMQRNALDAAAAQLTGRSIDLADVVGGGNGFGTGMFRQAIDPRNAKVQTRDFGNLGNVIVNRFSRSDHPLVDGVFIADGKAGQAEVPISSTEVTVSGLPTTSGKAWDMIRNGPVASQHSTTIDGIDFTGPGHHLIGLHANAGITFDLSAAREVLLSKQVTQRADDEATAGDQSLAGELRFTAKLGYFGASGSNVADAWVFLDGKRVAEFRKLKRDDGLQAIDVNIPTKSKFLTLLATDGGNGYGMDQIGFGDPQLRLSKLPRPSQETQRRVAKLKQRRDRVEQQLLELGPTPEFYGVASTEKGAERSVPEVRLLSRGNPESPSGHALEPGSFAALSMLQPQLGTLQSNQGERRVALANWITHRDNPLTKRVIVNRLWQWHFGTGLVSTPSDFGYGGARPSHPQLLDWLAGELVANQGSLKAMHRLIVNSRTYQQVSVIHRVDTPSSERTNPARVDADNRLLWRQNPRRVEAEVIRDSVLHVSGKLNMQQGGPGFEDFTYQEAYAPIYTYVTADSKPLWRRSIYRYRVRTTPDRFLTTLDCPDPANMTPQRLTTTTPLQSLALYNNELMLRQARYFAQRVSEEAGAKPSDQVQRAFQLALGRAAEMEELQWAVSLVQQQGLFVLCRSLFNANEFVYVD</sequence>
<evidence type="ECO:0000256" key="4">
    <source>
        <dbReference type="PROSITE-ProRule" id="PRU00433"/>
    </source>
</evidence>
<dbReference type="GO" id="GO:0009055">
    <property type="term" value="F:electron transfer activity"/>
    <property type="evidence" value="ECO:0007669"/>
    <property type="project" value="InterPro"/>
</dbReference>
<organism evidence="6 7">
    <name type="scientific">Stieleria bergensis</name>
    <dbReference type="NCBI Taxonomy" id="2528025"/>
    <lineage>
        <taxon>Bacteria</taxon>
        <taxon>Pseudomonadati</taxon>
        <taxon>Planctomycetota</taxon>
        <taxon>Planctomycetia</taxon>
        <taxon>Pirellulales</taxon>
        <taxon>Pirellulaceae</taxon>
        <taxon>Stieleria</taxon>
    </lineage>
</organism>
<feature type="domain" description="Cytochrome c" evidence="5">
    <location>
        <begin position="42"/>
        <end position="129"/>
    </location>
</feature>
<name>A0A517ST02_9BACT</name>
<dbReference type="Pfam" id="PF08305">
    <property type="entry name" value="NPCBM"/>
    <property type="match status" value="1"/>
</dbReference>
<dbReference type="Pfam" id="PF07635">
    <property type="entry name" value="PSCyt1"/>
    <property type="match status" value="1"/>
</dbReference>
<dbReference type="PROSITE" id="PS51007">
    <property type="entry name" value="CYTC"/>
    <property type="match status" value="1"/>
</dbReference>
<dbReference type="SUPFAM" id="SSF49785">
    <property type="entry name" value="Galactose-binding domain-like"/>
    <property type="match status" value="1"/>
</dbReference>
<dbReference type="EMBL" id="CP036272">
    <property type="protein sequence ID" value="QDT59255.1"/>
    <property type="molecule type" value="Genomic_DNA"/>
</dbReference>
<proteinExistence type="predicted"/>
<dbReference type="GO" id="GO:0020037">
    <property type="term" value="F:heme binding"/>
    <property type="evidence" value="ECO:0007669"/>
    <property type="project" value="InterPro"/>
</dbReference>
<dbReference type="InterPro" id="IPR013222">
    <property type="entry name" value="Glyco_hyd_98_carb-bd"/>
</dbReference>
<dbReference type="InterPro" id="IPR011429">
    <property type="entry name" value="Cyt_c_Planctomycete-type"/>
</dbReference>
<accession>A0A517ST02</accession>
<evidence type="ECO:0000256" key="2">
    <source>
        <dbReference type="ARBA" id="ARBA00022723"/>
    </source>
</evidence>
<keyword evidence="1 4" id="KW-0349">Heme</keyword>
<evidence type="ECO:0000313" key="6">
    <source>
        <dbReference type="EMBL" id="QDT59255.1"/>
    </source>
</evidence>
<dbReference type="Proteomes" id="UP000315003">
    <property type="component" value="Chromosome"/>
</dbReference>
<dbReference type="PANTHER" id="PTHR35889">
    <property type="entry name" value="CYCLOINULO-OLIGOSACCHARIDE FRUCTANOTRANSFERASE-RELATED"/>
    <property type="match status" value="1"/>
</dbReference>
<dbReference type="Gene3D" id="2.60.120.1060">
    <property type="entry name" value="NPCBM/NEW2 domain"/>
    <property type="match status" value="1"/>
</dbReference>
<keyword evidence="7" id="KW-1185">Reference proteome</keyword>
<dbReference type="SUPFAM" id="SSF46626">
    <property type="entry name" value="Cytochrome c"/>
    <property type="match status" value="1"/>
</dbReference>
<dbReference type="Pfam" id="PF07587">
    <property type="entry name" value="PSD1"/>
    <property type="match status" value="1"/>
</dbReference>
<dbReference type="Pfam" id="PF07583">
    <property type="entry name" value="PSCyt2"/>
    <property type="match status" value="1"/>
</dbReference>
<evidence type="ECO:0000313" key="7">
    <source>
        <dbReference type="Proteomes" id="UP000315003"/>
    </source>
</evidence>
<dbReference type="SMART" id="SM00776">
    <property type="entry name" value="NPCBM"/>
    <property type="match status" value="1"/>
</dbReference>
<dbReference type="InterPro" id="IPR011444">
    <property type="entry name" value="DUF1549"/>
</dbReference>